<name>A0AA39SWA7_ACESA</name>
<dbReference type="AlphaFoldDB" id="A0AA39SWA7"/>
<accession>A0AA39SWA7</accession>
<reference evidence="1" key="2">
    <citation type="submission" date="2023-06" db="EMBL/GenBank/DDBJ databases">
        <authorList>
            <person name="Swenson N.G."/>
            <person name="Wegrzyn J.L."/>
            <person name="Mcevoy S.L."/>
        </authorList>
    </citation>
    <scope>NUCLEOTIDE SEQUENCE</scope>
    <source>
        <strain evidence="1">NS2018</strain>
        <tissue evidence="1">Leaf</tissue>
    </source>
</reference>
<gene>
    <name evidence="1" type="ORF">LWI29_020700</name>
</gene>
<keyword evidence="2" id="KW-1185">Reference proteome</keyword>
<comment type="caution">
    <text evidence="1">The sequence shown here is derived from an EMBL/GenBank/DDBJ whole genome shotgun (WGS) entry which is preliminary data.</text>
</comment>
<reference evidence="1" key="1">
    <citation type="journal article" date="2022" name="Plant J.">
        <title>Strategies of tolerance reflected in two North American maple genomes.</title>
        <authorList>
            <person name="McEvoy S.L."/>
            <person name="Sezen U.U."/>
            <person name="Trouern-Trend A."/>
            <person name="McMahon S.M."/>
            <person name="Schaberg P.G."/>
            <person name="Yang J."/>
            <person name="Wegrzyn J.L."/>
            <person name="Swenson N.G."/>
        </authorList>
    </citation>
    <scope>NUCLEOTIDE SEQUENCE</scope>
    <source>
        <strain evidence="1">NS2018</strain>
    </source>
</reference>
<protein>
    <submittedName>
        <fullName evidence="1">Uncharacterized protein</fullName>
    </submittedName>
</protein>
<evidence type="ECO:0000313" key="2">
    <source>
        <dbReference type="Proteomes" id="UP001168877"/>
    </source>
</evidence>
<sequence length="137" mass="14718">MEDGNPYTQEIKASSLQYPVAGKRLSLVRKITDLGGYPIGEVIGEDGERVDAVGVGNAKMVRELIRSTDGGDPTQMGLHLFQPPICSTFDSDLLVSTLFDCSSTSESVNETNLQASARPICSSSARLICFNETKVCV</sequence>
<evidence type="ECO:0000313" key="1">
    <source>
        <dbReference type="EMBL" id="KAK0601027.1"/>
    </source>
</evidence>
<dbReference type="Proteomes" id="UP001168877">
    <property type="component" value="Unassembled WGS sequence"/>
</dbReference>
<proteinExistence type="predicted"/>
<organism evidence="1 2">
    <name type="scientific">Acer saccharum</name>
    <name type="common">Sugar maple</name>
    <dbReference type="NCBI Taxonomy" id="4024"/>
    <lineage>
        <taxon>Eukaryota</taxon>
        <taxon>Viridiplantae</taxon>
        <taxon>Streptophyta</taxon>
        <taxon>Embryophyta</taxon>
        <taxon>Tracheophyta</taxon>
        <taxon>Spermatophyta</taxon>
        <taxon>Magnoliopsida</taxon>
        <taxon>eudicotyledons</taxon>
        <taxon>Gunneridae</taxon>
        <taxon>Pentapetalae</taxon>
        <taxon>rosids</taxon>
        <taxon>malvids</taxon>
        <taxon>Sapindales</taxon>
        <taxon>Sapindaceae</taxon>
        <taxon>Hippocastanoideae</taxon>
        <taxon>Acereae</taxon>
        <taxon>Acer</taxon>
    </lineage>
</organism>
<dbReference type="EMBL" id="JAUESC010000003">
    <property type="protein sequence ID" value="KAK0601027.1"/>
    <property type="molecule type" value="Genomic_DNA"/>
</dbReference>